<dbReference type="InterPro" id="IPR016047">
    <property type="entry name" value="M23ase_b-sheet_dom"/>
</dbReference>
<evidence type="ECO:0000313" key="4">
    <source>
        <dbReference type="Proteomes" id="UP000280344"/>
    </source>
</evidence>
<dbReference type="PANTHER" id="PTHR21666:SF270">
    <property type="entry name" value="MUREIN HYDROLASE ACTIVATOR ENVC"/>
    <property type="match status" value="1"/>
</dbReference>
<feature type="region of interest" description="Disordered" evidence="1">
    <location>
        <begin position="75"/>
        <end position="94"/>
    </location>
</feature>
<dbReference type="SUPFAM" id="SSF51261">
    <property type="entry name" value="Duplicated hybrid motif"/>
    <property type="match status" value="1"/>
</dbReference>
<dbReference type="AlphaFoldDB" id="A0A3Q9G464"/>
<evidence type="ECO:0000259" key="2">
    <source>
        <dbReference type="Pfam" id="PF01551"/>
    </source>
</evidence>
<dbReference type="CDD" id="cd12797">
    <property type="entry name" value="M23_peptidase"/>
    <property type="match status" value="1"/>
</dbReference>
<dbReference type="EMBL" id="CP034593">
    <property type="protein sequence ID" value="AZQ77123.1"/>
    <property type="molecule type" value="Genomic_DNA"/>
</dbReference>
<dbReference type="Proteomes" id="UP000280344">
    <property type="component" value="Chromosome"/>
</dbReference>
<reference evidence="3 4" key="1">
    <citation type="submission" date="2018-12" db="EMBL/GenBank/DDBJ databases">
        <title>Complete genome sequence of Flaviflexus sp. H23T48.</title>
        <authorList>
            <person name="Bae J.-W."/>
            <person name="Lee J.-Y."/>
        </authorList>
    </citation>
    <scope>NUCLEOTIDE SEQUENCE [LARGE SCALE GENOMIC DNA]</scope>
    <source>
        <strain evidence="3 4">H23T48</strain>
    </source>
</reference>
<dbReference type="OrthoDB" id="1099523at2"/>
<dbReference type="GO" id="GO:0004222">
    <property type="term" value="F:metalloendopeptidase activity"/>
    <property type="evidence" value="ECO:0007669"/>
    <property type="project" value="TreeGrafter"/>
</dbReference>
<dbReference type="Gene3D" id="2.70.70.10">
    <property type="entry name" value="Glucose Permease (Domain IIA)"/>
    <property type="match status" value="1"/>
</dbReference>
<organism evidence="3 4">
    <name type="scientific">Flaviflexus ciconiae</name>
    <dbReference type="NCBI Taxonomy" id="2496867"/>
    <lineage>
        <taxon>Bacteria</taxon>
        <taxon>Bacillati</taxon>
        <taxon>Actinomycetota</taxon>
        <taxon>Actinomycetes</taxon>
        <taxon>Actinomycetales</taxon>
        <taxon>Actinomycetaceae</taxon>
        <taxon>Flaviflexus</taxon>
    </lineage>
</organism>
<dbReference type="Pfam" id="PF01551">
    <property type="entry name" value="Peptidase_M23"/>
    <property type="match status" value="1"/>
</dbReference>
<keyword evidence="4" id="KW-1185">Reference proteome</keyword>
<dbReference type="PANTHER" id="PTHR21666">
    <property type="entry name" value="PEPTIDASE-RELATED"/>
    <property type="match status" value="1"/>
</dbReference>
<proteinExistence type="predicted"/>
<name>A0A3Q9G464_9ACTO</name>
<dbReference type="InterPro" id="IPR011055">
    <property type="entry name" value="Dup_hybrid_motif"/>
</dbReference>
<dbReference type="KEGG" id="flh:EJ997_07050"/>
<feature type="domain" description="M23ase beta-sheet core" evidence="2">
    <location>
        <begin position="333"/>
        <end position="436"/>
    </location>
</feature>
<sequence>MGKHSAPVPVELVVAEESAPAVPDNAKNPVPSAPALAEEPVFVGRRRARRLAAASANKVEEARSTLVDQPALVSANEPAAASVAGEEVPRAEAEQFAPTVPGLAEGPLQSVAQNNDQVDEPDPTVAEPVSPMSADEQADLVGEQPVAVTPEITYEPALVTEESPTEKLAAVEMPDTSVVSRGEVRKARNAERTVAKRQMRARAVVAATSSVFAGLGVATVISGTGQSAAAVTAHVPVTSSLGEAPVTDVSVPSSLAASADASSIDRLRGAREVAADAEAELAVCQTAESANGMVDALRAPAKDALVMPVKENDYRLSSGYGWRVSPFGGGYHNHLGSDFAAEAGTPIYAIAEGTVEYVGVGKDGRSSNLIIIKHDVNGEVFWSWYVHMYDDGLHVTEGEQVEVGQHIADVGSNGRSTGPHLHLEIHTDEEGTTVNPLGFLSERGAVDLSELCS</sequence>
<evidence type="ECO:0000256" key="1">
    <source>
        <dbReference type="SAM" id="MobiDB-lite"/>
    </source>
</evidence>
<evidence type="ECO:0000313" key="3">
    <source>
        <dbReference type="EMBL" id="AZQ77123.1"/>
    </source>
</evidence>
<gene>
    <name evidence="3" type="ORF">EJ997_07050</name>
</gene>
<protein>
    <recommendedName>
        <fullName evidence="2">M23ase beta-sheet core domain-containing protein</fullName>
    </recommendedName>
</protein>
<dbReference type="RefSeq" id="WP_126703928.1">
    <property type="nucleotide sequence ID" value="NZ_CP034593.1"/>
</dbReference>
<accession>A0A3Q9G464</accession>
<dbReference type="InterPro" id="IPR050570">
    <property type="entry name" value="Cell_wall_metabolism_enzyme"/>
</dbReference>